<dbReference type="EMBL" id="RCHU02000015">
    <property type="protein sequence ID" value="KAL3570593.1"/>
    <property type="molecule type" value="Genomic_DNA"/>
</dbReference>
<keyword evidence="2" id="KW-1185">Reference proteome</keyword>
<sequence>MIPRITKVVLLPVLWLDHVSYTLLLGNDPQLQFRGLQGPARTSKAKRDPSPTLVQWSSISVQFTNIDLKCYKDLGLVDVDVFEINAIKNYYSLMSHRHSPSSLSDMSPSPDLHITD</sequence>
<comment type="caution">
    <text evidence="1">The sequence shown here is derived from an EMBL/GenBank/DDBJ whole genome shotgun (WGS) entry which is preliminary data.</text>
</comment>
<gene>
    <name evidence="1" type="ORF">D5086_027842</name>
</gene>
<name>A0ACC4AWJ8_POPAL</name>
<protein>
    <submittedName>
        <fullName evidence="1">Uncharacterized protein</fullName>
    </submittedName>
</protein>
<evidence type="ECO:0000313" key="1">
    <source>
        <dbReference type="EMBL" id="KAL3570593.1"/>
    </source>
</evidence>
<accession>A0ACC4AWJ8</accession>
<evidence type="ECO:0000313" key="2">
    <source>
        <dbReference type="Proteomes" id="UP000309997"/>
    </source>
</evidence>
<organism evidence="1 2">
    <name type="scientific">Populus alba</name>
    <name type="common">White poplar</name>
    <dbReference type="NCBI Taxonomy" id="43335"/>
    <lineage>
        <taxon>Eukaryota</taxon>
        <taxon>Viridiplantae</taxon>
        <taxon>Streptophyta</taxon>
        <taxon>Embryophyta</taxon>
        <taxon>Tracheophyta</taxon>
        <taxon>Spermatophyta</taxon>
        <taxon>Magnoliopsida</taxon>
        <taxon>eudicotyledons</taxon>
        <taxon>Gunneridae</taxon>
        <taxon>Pentapetalae</taxon>
        <taxon>rosids</taxon>
        <taxon>fabids</taxon>
        <taxon>Malpighiales</taxon>
        <taxon>Salicaceae</taxon>
        <taxon>Saliceae</taxon>
        <taxon>Populus</taxon>
    </lineage>
</organism>
<proteinExistence type="predicted"/>
<reference evidence="1 2" key="1">
    <citation type="journal article" date="2024" name="Plant Biotechnol. J.">
        <title>Genome and CRISPR/Cas9 system of a widespread forest tree (Populus alba) in the world.</title>
        <authorList>
            <person name="Liu Y.J."/>
            <person name="Jiang P.F."/>
            <person name="Han X.M."/>
            <person name="Li X.Y."/>
            <person name="Wang H.M."/>
            <person name="Wang Y.J."/>
            <person name="Wang X.X."/>
            <person name="Zeng Q.Y."/>
        </authorList>
    </citation>
    <scope>NUCLEOTIDE SEQUENCE [LARGE SCALE GENOMIC DNA]</scope>
    <source>
        <strain evidence="2">cv. PAL-ZL1</strain>
    </source>
</reference>
<dbReference type="Proteomes" id="UP000309997">
    <property type="component" value="Unassembled WGS sequence"/>
</dbReference>